<proteinExistence type="predicted"/>
<keyword evidence="1" id="KW-1133">Transmembrane helix</keyword>
<feature type="transmembrane region" description="Helical" evidence="1">
    <location>
        <begin position="26"/>
        <end position="57"/>
    </location>
</feature>
<dbReference type="EMBL" id="JACGDA010000103">
    <property type="protein sequence ID" value="MBA6151006.1"/>
    <property type="molecule type" value="Genomic_DNA"/>
</dbReference>
<keyword evidence="1" id="KW-0812">Transmembrane</keyword>
<evidence type="ECO:0000313" key="3">
    <source>
        <dbReference type="Proteomes" id="UP000577346"/>
    </source>
</evidence>
<gene>
    <name evidence="2" type="ORF">H4C15_26530</name>
</gene>
<dbReference type="Proteomes" id="UP000577346">
    <property type="component" value="Unassembled WGS sequence"/>
</dbReference>
<organism evidence="2 3">
    <name type="scientific">Pseudomonas juntendi</name>
    <dbReference type="NCBI Taxonomy" id="2666183"/>
    <lineage>
        <taxon>Bacteria</taxon>
        <taxon>Pseudomonadati</taxon>
        <taxon>Pseudomonadota</taxon>
        <taxon>Gammaproteobacteria</taxon>
        <taxon>Pseudomonadales</taxon>
        <taxon>Pseudomonadaceae</taxon>
        <taxon>Pseudomonas</taxon>
    </lineage>
</organism>
<name>A0A7W2M1L0_9PSED</name>
<accession>A0A7W2M1L0</accession>
<reference evidence="2 3" key="1">
    <citation type="submission" date="2020-07" db="EMBL/GenBank/DDBJ databases">
        <title>Diversity of carbapenemase encoding genes among Pseudomonas putida group clinical isolates in a tertiary Brazilian hospital.</title>
        <authorList>
            <person name="Alberto-Lei F."/>
            <person name="Nodari C.S."/>
            <person name="Streling A.P."/>
            <person name="Paulino J.T."/>
            <person name="Bessa-Neto F.O."/>
            <person name="Cayo R."/>
            <person name="Gales A.C."/>
        </authorList>
    </citation>
    <scope>NUCLEOTIDE SEQUENCE [LARGE SCALE GENOMIC DNA]</scope>
    <source>
        <strain evidence="2 3">11213</strain>
    </source>
</reference>
<evidence type="ECO:0000313" key="2">
    <source>
        <dbReference type="EMBL" id="MBA6151006.1"/>
    </source>
</evidence>
<dbReference type="AlphaFoldDB" id="A0A7W2M1L0"/>
<keyword evidence="1" id="KW-0472">Membrane</keyword>
<evidence type="ECO:0000256" key="1">
    <source>
        <dbReference type="SAM" id="Phobius"/>
    </source>
</evidence>
<comment type="caution">
    <text evidence="2">The sequence shown here is derived from an EMBL/GenBank/DDBJ whole genome shotgun (WGS) entry which is preliminary data.</text>
</comment>
<protein>
    <submittedName>
        <fullName evidence="2">Uncharacterized protein</fullName>
    </submittedName>
</protein>
<sequence>MGSSTDEYRSENLPVPRKVLVQGEIFWLWLGFAYSPIVLNGGRLMAFLFGSLAMLLARPIPQASARFIDSPGMAANASS</sequence>